<dbReference type="EMBL" id="BK015525">
    <property type="protein sequence ID" value="DAE11104.1"/>
    <property type="molecule type" value="Genomic_DNA"/>
</dbReference>
<evidence type="ECO:0008006" key="2">
    <source>
        <dbReference type="Google" id="ProtNLM"/>
    </source>
</evidence>
<dbReference type="InterPro" id="IPR025530">
    <property type="entry name" value="DUF4417"/>
</dbReference>
<name>A0A8S5PWH6_9CAUD</name>
<protein>
    <recommendedName>
        <fullName evidence="2">DUF4417 domain-containing protein</fullName>
    </recommendedName>
</protein>
<proteinExistence type="predicted"/>
<evidence type="ECO:0000313" key="1">
    <source>
        <dbReference type="EMBL" id="DAE11104.1"/>
    </source>
</evidence>
<dbReference type="Pfam" id="PF14386">
    <property type="entry name" value="DUF4417"/>
    <property type="match status" value="1"/>
</dbReference>
<accession>A0A8S5PWH6</accession>
<reference evidence="1" key="1">
    <citation type="journal article" date="2021" name="Proc. Natl. Acad. Sci. U.S.A.">
        <title>A Catalog of Tens of Thousands of Viruses from Human Metagenomes Reveals Hidden Associations with Chronic Diseases.</title>
        <authorList>
            <person name="Tisza M.J."/>
            <person name="Buck C.B."/>
        </authorList>
    </citation>
    <scope>NUCLEOTIDE SEQUENCE</scope>
    <source>
        <strain evidence="1">CtzwE5</strain>
    </source>
</reference>
<sequence length="207" mass="24591">MKRYDNLEKRIFEGVGEYGVPELAPTQFETGCEFISFNYAKSCKERENKCIHFFIDDYQFERLWRRPDFYLAMLQEFRYVMTPDFSMYTDFPKAMQIYNHYRKHWIGAYLQENGVDVIPTIGWSTQDSYEWCFDGEPTNSVVAVSSVGTQNNEEAKDLFVSGYQEMVKRLEPETIIFYGDVPEECKENIVHIKAFHEKFKEARCNGW</sequence>
<organism evidence="1">
    <name type="scientific">Myoviridae sp. ctzwE5</name>
    <dbReference type="NCBI Taxonomy" id="2825214"/>
    <lineage>
        <taxon>Viruses</taxon>
        <taxon>Duplodnaviria</taxon>
        <taxon>Heunggongvirae</taxon>
        <taxon>Uroviricota</taxon>
        <taxon>Caudoviricetes</taxon>
    </lineage>
</organism>